<evidence type="ECO:0000313" key="2">
    <source>
        <dbReference type="EMBL" id="NBI56248.1"/>
    </source>
</evidence>
<accession>A0ABW9YRB5</accession>
<name>A0ABW9YRB5_9GAMM</name>
<keyword evidence="3" id="KW-1185">Reference proteome</keyword>
<dbReference type="RefSeq" id="WP_160658513.1">
    <property type="nucleotide sequence ID" value="NZ_RSEJ01000061.1"/>
</dbReference>
<dbReference type="Proteomes" id="UP000738517">
    <property type="component" value="Unassembled WGS sequence"/>
</dbReference>
<evidence type="ECO:0000313" key="3">
    <source>
        <dbReference type="Proteomes" id="UP000738517"/>
    </source>
</evidence>
<feature type="transmembrane region" description="Helical" evidence="1">
    <location>
        <begin position="9"/>
        <end position="25"/>
    </location>
</feature>
<keyword evidence="1" id="KW-1133">Transmembrane helix</keyword>
<reference evidence="2 3" key="1">
    <citation type="journal article" date="2017" name="Int. J. Syst. Evol. Microbiol.">
        <title>Photobacterium alginatilyticum sp. nov., a marine bacterium isolated from bottom seawater.</title>
        <authorList>
            <person name="Wang X."/>
            <person name="Wang Y."/>
            <person name="Yang X."/>
            <person name="Sun H."/>
            <person name="Li B."/>
            <person name="Zhang X.H."/>
        </authorList>
    </citation>
    <scope>NUCLEOTIDE SEQUENCE [LARGE SCALE GENOMIC DNA]</scope>
    <source>
        <strain evidence="2 3">P03D4</strain>
    </source>
</reference>
<evidence type="ECO:0008006" key="4">
    <source>
        <dbReference type="Google" id="ProtNLM"/>
    </source>
</evidence>
<sequence>MKNTENFKTLWWGILVVVIGFYLFGRYDQLIEGKPSYFDVVVFLVWVGVSLAPIFQEMDIFGVKLKQQVDELRKDLSYQLSILKTEIKSSIDVSSANQNNISVNTSQEPPKDSEIPQLKEEINKILQEKGIVNTTGNQLPAVDDVSVELFKVRLAFEKLVMSYTYDNRPMISSDGRRRNSFSLGRVINELRKLSPISPDVLGGVSEVISICNYAIHGEKPSENQLDFVRSSSSNLYQALESEFRTHYL</sequence>
<keyword evidence="1" id="KW-0812">Transmembrane</keyword>
<gene>
    <name evidence="2" type="ORF">EIZ48_27560</name>
</gene>
<comment type="caution">
    <text evidence="2">The sequence shown here is derived from an EMBL/GenBank/DDBJ whole genome shotgun (WGS) entry which is preliminary data.</text>
</comment>
<keyword evidence="1" id="KW-0472">Membrane</keyword>
<protein>
    <recommendedName>
        <fullName evidence="4">DUF4145 domain-containing protein</fullName>
    </recommendedName>
</protein>
<dbReference type="EMBL" id="RSEJ01000061">
    <property type="protein sequence ID" value="NBI56248.1"/>
    <property type="molecule type" value="Genomic_DNA"/>
</dbReference>
<proteinExistence type="predicted"/>
<feature type="transmembrane region" description="Helical" evidence="1">
    <location>
        <begin position="37"/>
        <end position="55"/>
    </location>
</feature>
<organism evidence="2 3">
    <name type="scientific">Photobacterium alginatilyticum</name>
    <dbReference type="NCBI Taxonomy" id="1775171"/>
    <lineage>
        <taxon>Bacteria</taxon>
        <taxon>Pseudomonadati</taxon>
        <taxon>Pseudomonadota</taxon>
        <taxon>Gammaproteobacteria</taxon>
        <taxon>Vibrionales</taxon>
        <taxon>Vibrionaceae</taxon>
        <taxon>Photobacterium</taxon>
    </lineage>
</organism>
<evidence type="ECO:0000256" key="1">
    <source>
        <dbReference type="SAM" id="Phobius"/>
    </source>
</evidence>